<gene>
    <name evidence="1" type="ORF">ACFX5D_02940</name>
</gene>
<keyword evidence="2" id="KW-1185">Reference proteome</keyword>
<name>A0ABW6HIS4_9FLAO</name>
<evidence type="ECO:0000313" key="2">
    <source>
        <dbReference type="Proteomes" id="UP001600039"/>
    </source>
</evidence>
<reference evidence="1 2" key="1">
    <citation type="submission" date="2024-06" db="EMBL/GenBank/DDBJ databases">
        <title>Flavobacterium spp. isolated from glacier.</title>
        <authorList>
            <person name="Han D."/>
        </authorList>
    </citation>
    <scope>NUCLEOTIDE SEQUENCE [LARGE SCALE GENOMIC DNA]</scope>
    <source>
        <strain evidence="1 2">LB3P45</strain>
    </source>
</reference>
<dbReference type="EMBL" id="JBHZQA010000002">
    <property type="protein sequence ID" value="MFE3846921.1"/>
    <property type="molecule type" value="Genomic_DNA"/>
</dbReference>
<sequence length="471" mass="54514">MIEKGEYKSMSTNRLITNINKFDSNGKKEILVENAELMNSNFSVAENTIKISDFSKFSYGKSYKYIVNENSTSFTDFSELKKSNHRLFINSLSHISSAEIIRDQMMKSAAYLTNSTEFNNKKINCFNDKYELGFTDQKSKNTIDFEKDDLFLEVTDIFTRVNNRFSIEKPDITRLKGDSFIKPDKDLGFAAIITNTEAFEIITKSISKDYKTTILYRTNYNMEGKKLNETSFVINLNNYFLIYSNNGGGFAGTTSGTGANSYSIPIFVDDLSINNFLQDAKTGEVYIYGLFGEKSKGLNYDNSALGYYIFKFDKTGKKIWESINTIDDKKEFNDKTHLLRLFSNLKFSKDKLYFSTGTDFSKEYVHYSFLNKNTGTILNKNKISYKKDKIFTLMSDVRYFLLSFYEYEGYKNKVFDYDGLVAIDSNMKVADYLKSIDNKNKLYFSTIFSDKGIWLLESDNKDYYKVTFFKA</sequence>
<dbReference type="Proteomes" id="UP001600039">
    <property type="component" value="Unassembled WGS sequence"/>
</dbReference>
<dbReference type="RefSeq" id="WP_379856770.1">
    <property type="nucleotide sequence ID" value="NZ_JBHZQA010000002.1"/>
</dbReference>
<comment type="caution">
    <text evidence="1">The sequence shown here is derived from an EMBL/GenBank/DDBJ whole genome shotgun (WGS) entry which is preliminary data.</text>
</comment>
<accession>A0ABW6HIS4</accession>
<evidence type="ECO:0000313" key="1">
    <source>
        <dbReference type="EMBL" id="MFE3846921.1"/>
    </source>
</evidence>
<protein>
    <submittedName>
        <fullName evidence="1">Uncharacterized protein</fullName>
    </submittedName>
</protein>
<organism evidence="1 2">
    <name type="scientific">Flavobacterium fructosi</name>
    <dbReference type="NCBI Taxonomy" id="3230416"/>
    <lineage>
        <taxon>Bacteria</taxon>
        <taxon>Pseudomonadati</taxon>
        <taxon>Bacteroidota</taxon>
        <taxon>Flavobacteriia</taxon>
        <taxon>Flavobacteriales</taxon>
        <taxon>Flavobacteriaceae</taxon>
        <taxon>Flavobacterium</taxon>
    </lineage>
</organism>
<proteinExistence type="predicted"/>